<dbReference type="PANTHER" id="PTHR42756:SF1">
    <property type="entry name" value="TRANSCRIPTIONAL REPRESSOR OF EMRAB OPERON"/>
    <property type="match status" value="1"/>
</dbReference>
<dbReference type="PROSITE" id="PS01117">
    <property type="entry name" value="HTH_MARR_1"/>
    <property type="match status" value="1"/>
</dbReference>
<dbReference type="RefSeq" id="WP_251684403.1">
    <property type="nucleotide sequence ID" value="NZ_CP162630.1"/>
</dbReference>
<dbReference type="SMART" id="SM00347">
    <property type="entry name" value="HTH_MARR"/>
    <property type="match status" value="1"/>
</dbReference>
<dbReference type="Pfam" id="PF01047">
    <property type="entry name" value="MarR"/>
    <property type="match status" value="1"/>
</dbReference>
<dbReference type="InterPro" id="IPR023187">
    <property type="entry name" value="Tscrpt_reg_MarR-type_CS"/>
</dbReference>
<gene>
    <name evidence="5" type="ORF">OIH86_15735</name>
</gene>
<feature type="domain" description="HTH marR-type" evidence="4">
    <location>
        <begin position="1"/>
        <end position="138"/>
    </location>
</feature>
<organism evidence="5 6">
    <name type="scientific">Metabacillus halosaccharovorans</name>
    <dbReference type="NCBI Taxonomy" id="930124"/>
    <lineage>
        <taxon>Bacteria</taxon>
        <taxon>Bacillati</taxon>
        <taxon>Bacillota</taxon>
        <taxon>Bacilli</taxon>
        <taxon>Bacillales</taxon>
        <taxon>Bacillaceae</taxon>
        <taxon>Metabacillus</taxon>
    </lineage>
</organism>
<dbReference type="InterPro" id="IPR036388">
    <property type="entry name" value="WH-like_DNA-bd_sf"/>
</dbReference>
<keyword evidence="3" id="KW-0804">Transcription</keyword>
<name>A0ABT3DJ59_9BACI</name>
<keyword evidence="6" id="KW-1185">Reference proteome</keyword>
<comment type="caution">
    <text evidence="5">The sequence shown here is derived from an EMBL/GenBank/DDBJ whole genome shotgun (WGS) entry which is preliminary data.</text>
</comment>
<keyword evidence="1" id="KW-0805">Transcription regulation</keyword>
<keyword evidence="2" id="KW-0238">DNA-binding</keyword>
<proteinExistence type="predicted"/>
<reference evidence="5 6" key="1">
    <citation type="submission" date="2022-10" db="EMBL/GenBank/DDBJ databases">
        <title>Draft genome assembly of moderately radiation resistant bacterium Metabacillus halosaccharovorans.</title>
        <authorList>
            <person name="Pal S."/>
            <person name="Gopinathan A."/>
        </authorList>
    </citation>
    <scope>NUCLEOTIDE SEQUENCE [LARGE SCALE GENOMIC DNA]</scope>
    <source>
        <strain evidence="5 6">VITHBRA001</strain>
    </source>
</reference>
<evidence type="ECO:0000313" key="5">
    <source>
        <dbReference type="EMBL" id="MCV9887090.1"/>
    </source>
</evidence>
<dbReference type="EMBL" id="JAOYEY010000044">
    <property type="protein sequence ID" value="MCV9887090.1"/>
    <property type="molecule type" value="Genomic_DNA"/>
</dbReference>
<dbReference type="SUPFAM" id="SSF46785">
    <property type="entry name" value="Winged helix' DNA-binding domain"/>
    <property type="match status" value="1"/>
</dbReference>
<dbReference type="Proteomes" id="UP001526147">
    <property type="component" value="Unassembled WGS sequence"/>
</dbReference>
<evidence type="ECO:0000256" key="1">
    <source>
        <dbReference type="ARBA" id="ARBA00023015"/>
    </source>
</evidence>
<sequence>MTLSLNDLISIFIHQTDLELTGYIKNKLVPFNIAPEQNLIMMLLWEKDGLSQNEVACKLDKDKTNIARMAFGLEQKGFVKRINCPKDRRVQRLYLTKEGLELKEHIIPIANQFNSLLCQDITNEELKQIRQILCKMRANLRNS</sequence>
<dbReference type="PRINTS" id="PR00598">
    <property type="entry name" value="HTHMARR"/>
</dbReference>
<evidence type="ECO:0000259" key="4">
    <source>
        <dbReference type="PROSITE" id="PS50995"/>
    </source>
</evidence>
<evidence type="ECO:0000256" key="2">
    <source>
        <dbReference type="ARBA" id="ARBA00023125"/>
    </source>
</evidence>
<accession>A0ABT3DJ59</accession>
<dbReference type="PANTHER" id="PTHR42756">
    <property type="entry name" value="TRANSCRIPTIONAL REGULATOR, MARR"/>
    <property type="match status" value="1"/>
</dbReference>
<dbReference type="InterPro" id="IPR036390">
    <property type="entry name" value="WH_DNA-bd_sf"/>
</dbReference>
<evidence type="ECO:0000256" key="3">
    <source>
        <dbReference type="ARBA" id="ARBA00023163"/>
    </source>
</evidence>
<protein>
    <submittedName>
        <fullName evidence="5">MarR family transcriptional regulator</fullName>
    </submittedName>
</protein>
<dbReference type="InterPro" id="IPR000835">
    <property type="entry name" value="HTH_MarR-typ"/>
</dbReference>
<evidence type="ECO:0000313" key="6">
    <source>
        <dbReference type="Proteomes" id="UP001526147"/>
    </source>
</evidence>
<dbReference type="Gene3D" id="1.10.10.10">
    <property type="entry name" value="Winged helix-like DNA-binding domain superfamily/Winged helix DNA-binding domain"/>
    <property type="match status" value="1"/>
</dbReference>
<dbReference type="PROSITE" id="PS50995">
    <property type="entry name" value="HTH_MARR_2"/>
    <property type="match status" value="1"/>
</dbReference>